<feature type="region of interest" description="Disordered" evidence="1">
    <location>
        <begin position="1"/>
        <end position="61"/>
    </location>
</feature>
<dbReference type="EMBL" id="PIOD01000008">
    <property type="protein sequence ID" value="RDW18867.1"/>
    <property type="molecule type" value="Genomic_DNA"/>
</dbReference>
<reference evidence="3" key="1">
    <citation type="submission" date="2017-11" db="EMBL/GenBank/DDBJ databases">
        <authorList>
            <person name="Zhu W."/>
        </authorList>
    </citation>
    <scope>NUCLEOTIDE SEQUENCE [LARGE SCALE GENOMIC DNA]</scope>
    <source>
        <strain evidence="3">CAU 1051</strain>
    </source>
</reference>
<evidence type="ECO:0000313" key="3">
    <source>
        <dbReference type="Proteomes" id="UP000256520"/>
    </source>
</evidence>
<feature type="compositionally biased region" description="Basic and acidic residues" evidence="1">
    <location>
        <begin position="30"/>
        <end position="53"/>
    </location>
</feature>
<dbReference type="Proteomes" id="UP000256520">
    <property type="component" value="Unassembled WGS sequence"/>
</dbReference>
<evidence type="ECO:0000256" key="1">
    <source>
        <dbReference type="SAM" id="MobiDB-lite"/>
    </source>
</evidence>
<proteinExistence type="predicted"/>
<dbReference type="RefSeq" id="WP_115749463.1">
    <property type="nucleotide sequence ID" value="NZ_PIOD01000008.1"/>
</dbReference>
<sequence>MSSKDNKSPKEKKRNAFEEGQEFVDPIPIEDLKIEVEDEREKFKTKDDSQSERKYKRKDNK</sequence>
<dbReference type="OrthoDB" id="2454814at2"/>
<protein>
    <submittedName>
        <fullName evidence="2">Uncharacterized protein</fullName>
    </submittedName>
</protein>
<evidence type="ECO:0000313" key="2">
    <source>
        <dbReference type="EMBL" id="RDW18867.1"/>
    </source>
</evidence>
<comment type="caution">
    <text evidence="2">The sequence shown here is derived from an EMBL/GenBank/DDBJ whole genome shotgun (WGS) entry which is preliminary data.</text>
</comment>
<accession>A0A3D8PTG3</accession>
<keyword evidence="3" id="KW-1185">Reference proteome</keyword>
<name>A0A3D8PTG3_9BACI</name>
<gene>
    <name evidence="2" type="ORF">CWR45_08605</name>
</gene>
<dbReference type="AlphaFoldDB" id="A0A3D8PTG3"/>
<feature type="compositionally biased region" description="Basic and acidic residues" evidence="1">
    <location>
        <begin position="1"/>
        <end position="17"/>
    </location>
</feature>
<organism evidence="2 3">
    <name type="scientific">Oceanobacillus chungangensis</name>
    <dbReference type="NCBI Taxonomy" id="1229152"/>
    <lineage>
        <taxon>Bacteria</taxon>
        <taxon>Bacillati</taxon>
        <taxon>Bacillota</taxon>
        <taxon>Bacilli</taxon>
        <taxon>Bacillales</taxon>
        <taxon>Bacillaceae</taxon>
        <taxon>Oceanobacillus</taxon>
    </lineage>
</organism>